<evidence type="ECO:0000256" key="1">
    <source>
        <dbReference type="SAM" id="MobiDB-lite"/>
    </source>
</evidence>
<proteinExistence type="predicted"/>
<dbReference type="EMBL" id="AGBA01000009">
    <property type="protein sequence ID" value="EGY78216.1"/>
    <property type="molecule type" value="Genomic_DNA"/>
</dbReference>
<dbReference type="PANTHER" id="PTHR33498:SF1">
    <property type="entry name" value="TRANSPOSASE FOR INSERTION SEQUENCE ELEMENT IS1557"/>
    <property type="match status" value="1"/>
</dbReference>
<dbReference type="HOGENOM" id="CLU_041900_3_3_11"/>
<sequence>MGSAQTTRSKKTPTVFHTTCTHPGYCTLADAIADLPGFHVTRVDRSPAGLRLNVETDPGGVLCPACGVQAVADGRQQRLLHDIGVFGVPVLLVWSRRTWRCRQHSCPQVSWGEETQLAPPRKHFTTRAITWAVNQLLTRDVVISALARDLRVGWRTLWKAIEGPLQERLKEISDQASVEAPGLDEHVWRHSGPHKNRMITGVVDHTRPKRGKDGKTKPFARLLDVQVGRSGAVAEDWLASQGKEFASKIRIAAIDPYRGYANAISATLKEADMVVDIFHVTKLASQALDEVRRRVQQDTLGRRGHAKDPLYRARRLLLTGANHLTEKMATKLDALLQEGDPNWEVTITWTVYQKLIDAYQQSDSHDMVTLIDALKDCPIPEVARLGRTLKAWKREILAYWHTDRSNAGPTEAINNVIETTRRIARGFRNFDNYRLRILASASGQRPYRQPPKLVKQGQPNHAE</sequence>
<dbReference type="InterPro" id="IPR002560">
    <property type="entry name" value="Transposase_DDE"/>
</dbReference>
<keyword evidence="4" id="KW-1185">Reference proteome</keyword>
<feature type="domain" description="Transposase IS204/IS1001/IS1096/IS1165 DDE" evidence="2">
    <location>
        <begin position="182"/>
        <end position="437"/>
    </location>
</feature>
<evidence type="ECO:0000259" key="2">
    <source>
        <dbReference type="Pfam" id="PF01610"/>
    </source>
</evidence>
<dbReference type="AlphaFoldDB" id="G4CW92"/>
<protein>
    <submittedName>
        <fullName evidence="3">Transposase</fullName>
    </submittedName>
</protein>
<evidence type="ECO:0000313" key="3">
    <source>
        <dbReference type="EMBL" id="EGY78216.1"/>
    </source>
</evidence>
<dbReference type="Proteomes" id="UP000005332">
    <property type="component" value="Unassembled WGS sequence"/>
</dbReference>
<dbReference type="InterPro" id="IPR047951">
    <property type="entry name" value="Transpos_ISL3"/>
</dbReference>
<feature type="region of interest" description="Disordered" evidence="1">
    <location>
        <begin position="444"/>
        <end position="463"/>
    </location>
</feature>
<reference evidence="3 4" key="1">
    <citation type="submission" date="2011-06" db="EMBL/GenBank/DDBJ databases">
        <authorList>
            <person name="Muzny D."/>
            <person name="Qin X."/>
            <person name="Deng J."/>
            <person name="Jiang H."/>
            <person name="Liu Y."/>
            <person name="Qu J."/>
            <person name="Song X.-Z."/>
            <person name="Zhang L."/>
            <person name="Thornton R."/>
            <person name="Coyle M."/>
            <person name="Francisco L."/>
            <person name="Jackson L."/>
            <person name="Javaid M."/>
            <person name="Korchina V."/>
            <person name="Kovar C."/>
            <person name="Mata R."/>
            <person name="Mathew T."/>
            <person name="Ngo R."/>
            <person name="Nguyen L."/>
            <person name="Nguyen N."/>
            <person name="Okwuonu G."/>
            <person name="Ongeri F."/>
            <person name="Pham C."/>
            <person name="Simmons D."/>
            <person name="Wilczek-Boney K."/>
            <person name="Hale W."/>
            <person name="Jakkamsetti A."/>
            <person name="Pham P."/>
            <person name="Ruth R."/>
            <person name="San Lucas F."/>
            <person name="Warren J."/>
            <person name="Zhang J."/>
            <person name="Zhao Z."/>
            <person name="Zhou C."/>
            <person name="Zhu D."/>
            <person name="Lee S."/>
            <person name="Bess C."/>
            <person name="Blankenburg K."/>
            <person name="Forbes L."/>
            <person name="Fu Q."/>
            <person name="Gubbala S."/>
            <person name="Hirani K."/>
            <person name="Jayaseelan J.C."/>
            <person name="Lara F."/>
            <person name="Munidasa M."/>
            <person name="Palculict T."/>
            <person name="Patil S."/>
            <person name="Pu L.-L."/>
            <person name="Saada N."/>
            <person name="Tang L."/>
            <person name="Weissenberger G."/>
            <person name="Zhu Y."/>
            <person name="Hemphill L."/>
            <person name="Shang Y."/>
            <person name="Youmans B."/>
            <person name="Ayvaz T."/>
            <person name="Ross M."/>
            <person name="Santibanez J."/>
            <person name="Aqrawi P."/>
            <person name="Gross S."/>
            <person name="Joshi V."/>
            <person name="Fowler G."/>
            <person name="Nazareth L."/>
            <person name="Reid J."/>
            <person name="Worley K."/>
            <person name="Petrosino J."/>
            <person name="Highlander S."/>
            <person name="Gibbs R."/>
        </authorList>
    </citation>
    <scope>NUCLEOTIDE SEQUENCE [LARGE SCALE GENOMIC DNA]</scope>
    <source>
        <strain evidence="3 4">ATCC 25577</strain>
    </source>
</reference>
<dbReference type="NCBIfam" id="NF033550">
    <property type="entry name" value="transpos_ISL3"/>
    <property type="match status" value="1"/>
</dbReference>
<gene>
    <name evidence="3" type="ORF">HMPREF9153_0799</name>
</gene>
<dbReference type="PANTHER" id="PTHR33498">
    <property type="entry name" value="TRANSPOSASE FOR INSERTION SEQUENCE ELEMENT IS1557"/>
    <property type="match status" value="1"/>
</dbReference>
<dbReference type="Pfam" id="PF01610">
    <property type="entry name" value="DDE_Tnp_ISL3"/>
    <property type="match status" value="1"/>
</dbReference>
<dbReference type="PATRIC" id="fig|997355.3.peg.783"/>
<evidence type="ECO:0000313" key="4">
    <source>
        <dbReference type="Proteomes" id="UP000005332"/>
    </source>
</evidence>
<name>G4CW92_9ACTN</name>
<accession>G4CW92</accession>
<organism evidence="3 4">
    <name type="scientific">Cutibacterium avidum ATCC 25577</name>
    <dbReference type="NCBI Taxonomy" id="997355"/>
    <lineage>
        <taxon>Bacteria</taxon>
        <taxon>Bacillati</taxon>
        <taxon>Actinomycetota</taxon>
        <taxon>Actinomycetes</taxon>
        <taxon>Propionibacteriales</taxon>
        <taxon>Propionibacteriaceae</taxon>
        <taxon>Cutibacterium</taxon>
    </lineage>
</organism>
<comment type="caution">
    <text evidence="3">The sequence shown here is derived from an EMBL/GenBank/DDBJ whole genome shotgun (WGS) entry which is preliminary data.</text>
</comment>